<dbReference type="EMBL" id="CM002290">
    <property type="protein sequence ID" value="ESW26128.1"/>
    <property type="molecule type" value="Genomic_DNA"/>
</dbReference>
<dbReference type="Gramene" id="ESW26128">
    <property type="protein sequence ID" value="ESW26128"/>
    <property type="gene ID" value="PHAVU_003G093300g"/>
</dbReference>
<name>V7C9U7_PHAVU</name>
<feature type="region of interest" description="Disordered" evidence="1">
    <location>
        <begin position="1"/>
        <end position="26"/>
    </location>
</feature>
<evidence type="ECO:0000256" key="1">
    <source>
        <dbReference type="SAM" id="MobiDB-lite"/>
    </source>
</evidence>
<proteinExistence type="predicted"/>
<feature type="compositionally biased region" description="Polar residues" evidence="1">
    <location>
        <begin position="14"/>
        <end position="23"/>
    </location>
</feature>
<evidence type="ECO:0000313" key="3">
    <source>
        <dbReference type="Proteomes" id="UP000000226"/>
    </source>
</evidence>
<feature type="compositionally biased region" description="Basic and acidic residues" evidence="1">
    <location>
        <begin position="1"/>
        <end position="10"/>
    </location>
</feature>
<evidence type="ECO:0000313" key="2">
    <source>
        <dbReference type="EMBL" id="ESW26128.1"/>
    </source>
</evidence>
<protein>
    <submittedName>
        <fullName evidence="2">Uncharacterized protein</fullName>
    </submittedName>
</protein>
<sequence>MGKTKSESKKSLTFRVSPQTTNALPPHHEELRLAPVVTDFTETLYLLTTKNFFCPRVSNSHHPSLEFGYYYGFWEEEGSREDLDRRRRWDLGRWRSGQSV</sequence>
<organism evidence="2 3">
    <name type="scientific">Phaseolus vulgaris</name>
    <name type="common">Kidney bean</name>
    <name type="synonym">French bean</name>
    <dbReference type="NCBI Taxonomy" id="3885"/>
    <lineage>
        <taxon>Eukaryota</taxon>
        <taxon>Viridiplantae</taxon>
        <taxon>Streptophyta</taxon>
        <taxon>Embryophyta</taxon>
        <taxon>Tracheophyta</taxon>
        <taxon>Spermatophyta</taxon>
        <taxon>Magnoliopsida</taxon>
        <taxon>eudicotyledons</taxon>
        <taxon>Gunneridae</taxon>
        <taxon>Pentapetalae</taxon>
        <taxon>rosids</taxon>
        <taxon>fabids</taxon>
        <taxon>Fabales</taxon>
        <taxon>Fabaceae</taxon>
        <taxon>Papilionoideae</taxon>
        <taxon>50 kb inversion clade</taxon>
        <taxon>NPAAA clade</taxon>
        <taxon>indigoferoid/millettioid clade</taxon>
        <taxon>Phaseoleae</taxon>
        <taxon>Phaseolus</taxon>
    </lineage>
</organism>
<dbReference type="Proteomes" id="UP000000226">
    <property type="component" value="Chromosome 3"/>
</dbReference>
<accession>V7C9U7</accession>
<dbReference type="AlphaFoldDB" id="V7C9U7"/>
<gene>
    <name evidence="2" type="ORF">PHAVU_003G093300g</name>
</gene>
<keyword evidence="3" id="KW-1185">Reference proteome</keyword>
<reference evidence="3" key="1">
    <citation type="journal article" date="2014" name="Nat. Genet.">
        <title>A reference genome for common bean and genome-wide analysis of dual domestications.</title>
        <authorList>
            <person name="Schmutz J."/>
            <person name="McClean P.E."/>
            <person name="Mamidi S."/>
            <person name="Wu G.A."/>
            <person name="Cannon S.B."/>
            <person name="Grimwood J."/>
            <person name="Jenkins J."/>
            <person name="Shu S."/>
            <person name="Song Q."/>
            <person name="Chavarro C."/>
            <person name="Torres-Torres M."/>
            <person name="Geffroy V."/>
            <person name="Moghaddam S.M."/>
            <person name="Gao D."/>
            <person name="Abernathy B."/>
            <person name="Barry K."/>
            <person name="Blair M."/>
            <person name="Brick M.A."/>
            <person name="Chovatia M."/>
            <person name="Gepts P."/>
            <person name="Goodstein D.M."/>
            <person name="Gonzales M."/>
            <person name="Hellsten U."/>
            <person name="Hyten D.L."/>
            <person name="Jia G."/>
            <person name="Kelly J.D."/>
            <person name="Kudrna D."/>
            <person name="Lee R."/>
            <person name="Richard M.M."/>
            <person name="Miklas P.N."/>
            <person name="Osorno J.M."/>
            <person name="Rodrigues J."/>
            <person name="Thareau V."/>
            <person name="Urrea C.A."/>
            <person name="Wang M."/>
            <person name="Yu Y."/>
            <person name="Zhang M."/>
            <person name="Wing R.A."/>
            <person name="Cregan P.B."/>
            <person name="Rokhsar D.S."/>
            <person name="Jackson S.A."/>
        </authorList>
    </citation>
    <scope>NUCLEOTIDE SEQUENCE [LARGE SCALE GENOMIC DNA]</scope>
    <source>
        <strain evidence="3">cv. G19833</strain>
    </source>
</reference>